<dbReference type="AlphaFoldDB" id="A0AAN5AQJ5"/>
<dbReference type="RefSeq" id="WP_338239954.1">
    <property type="nucleotide sequence ID" value="NZ_BQKE01000008.1"/>
</dbReference>
<evidence type="ECO:0000313" key="3">
    <source>
        <dbReference type="Proteomes" id="UP001310022"/>
    </source>
</evidence>
<dbReference type="EMBL" id="BQKE01000008">
    <property type="protein sequence ID" value="GJM64903.1"/>
    <property type="molecule type" value="Genomic_DNA"/>
</dbReference>
<protein>
    <recommendedName>
        <fullName evidence="1">DUF5675 domain-containing protein</fullName>
    </recommendedName>
</protein>
<organism evidence="2 3">
    <name type="scientific">Persicobacter diffluens</name>
    <dbReference type="NCBI Taxonomy" id="981"/>
    <lineage>
        <taxon>Bacteria</taxon>
        <taxon>Pseudomonadati</taxon>
        <taxon>Bacteroidota</taxon>
        <taxon>Cytophagia</taxon>
        <taxon>Cytophagales</taxon>
        <taxon>Persicobacteraceae</taxon>
        <taxon>Persicobacter</taxon>
    </lineage>
</organism>
<keyword evidence="3" id="KW-1185">Reference proteome</keyword>
<proteinExistence type="predicted"/>
<comment type="caution">
    <text evidence="2">The sequence shown here is derived from an EMBL/GenBank/DDBJ whole genome shotgun (WGS) entry which is preliminary data.</text>
</comment>
<name>A0AAN5AQJ5_9BACT</name>
<dbReference type="InterPro" id="IPR043732">
    <property type="entry name" value="DUF5675"/>
</dbReference>
<reference evidence="2 3" key="1">
    <citation type="submission" date="2021-12" db="EMBL/GenBank/DDBJ databases">
        <title>Genome sequencing of bacteria with rrn-lacking chromosome and rrn-plasmid.</title>
        <authorList>
            <person name="Anda M."/>
            <person name="Iwasaki W."/>
        </authorList>
    </citation>
    <scope>NUCLEOTIDE SEQUENCE [LARGE SCALE GENOMIC DNA]</scope>
    <source>
        <strain evidence="2 3">NBRC 15940</strain>
    </source>
</reference>
<dbReference type="Proteomes" id="UP001310022">
    <property type="component" value="Unassembled WGS sequence"/>
</dbReference>
<accession>A0AAN5AQJ5</accession>
<dbReference type="Pfam" id="PF18925">
    <property type="entry name" value="DUF5675"/>
    <property type="match status" value="1"/>
</dbReference>
<feature type="domain" description="DUF5675" evidence="1">
    <location>
        <begin position="7"/>
        <end position="130"/>
    </location>
</feature>
<gene>
    <name evidence="2" type="ORF">PEDI_54550</name>
</gene>
<sequence length="147" mass="16834">MMIVVDLYRVISSWEGTLGLCVLPFGGYTFFTIEPPWRGNQRQISCIPPGEYQCKIRYSRRFGWCYHLTDVEGRSWILTHSGNVAGATDRGFKSHSLGCILFGEKRGRLWGQLAVLNSKKAMRNFMQLLDRNTFILRIHSPITSTLS</sequence>
<evidence type="ECO:0000259" key="1">
    <source>
        <dbReference type="Pfam" id="PF18925"/>
    </source>
</evidence>
<evidence type="ECO:0000313" key="2">
    <source>
        <dbReference type="EMBL" id="GJM64903.1"/>
    </source>
</evidence>